<protein>
    <submittedName>
        <fullName evidence="1">Uncharacterized protein</fullName>
    </submittedName>
</protein>
<dbReference type="Proteomes" id="UP001057402">
    <property type="component" value="Chromosome 7"/>
</dbReference>
<gene>
    <name evidence="1" type="ORF">MLD38_023688</name>
</gene>
<reference evidence="2" key="1">
    <citation type="journal article" date="2023" name="Front. Plant Sci.">
        <title>Chromosomal-level genome assembly of Melastoma candidum provides insights into trichome evolution.</title>
        <authorList>
            <person name="Zhong Y."/>
            <person name="Wu W."/>
            <person name="Sun C."/>
            <person name="Zou P."/>
            <person name="Liu Y."/>
            <person name="Dai S."/>
            <person name="Zhou R."/>
        </authorList>
    </citation>
    <scope>NUCLEOTIDE SEQUENCE [LARGE SCALE GENOMIC DNA]</scope>
</reference>
<organism evidence="1 2">
    <name type="scientific">Melastoma candidum</name>
    <dbReference type="NCBI Taxonomy" id="119954"/>
    <lineage>
        <taxon>Eukaryota</taxon>
        <taxon>Viridiplantae</taxon>
        <taxon>Streptophyta</taxon>
        <taxon>Embryophyta</taxon>
        <taxon>Tracheophyta</taxon>
        <taxon>Spermatophyta</taxon>
        <taxon>Magnoliopsida</taxon>
        <taxon>eudicotyledons</taxon>
        <taxon>Gunneridae</taxon>
        <taxon>Pentapetalae</taxon>
        <taxon>rosids</taxon>
        <taxon>malvids</taxon>
        <taxon>Myrtales</taxon>
        <taxon>Melastomataceae</taxon>
        <taxon>Melastomatoideae</taxon>
        <taxon>Melastomateae</taxon>
        <taxon>Melastoma</taxon>
    </lineage>
</organism>
<comment type="caution">
    <text evidence="1">The sequence shown here is derived from an EMBL/GenBank/DDBJ whole genome shotgun (WGS) entry which is preliminary data.</text>
</comment>
<evidence type="ECO:0000313" key="1">
    <source>
        <dbReference type="EMBL" id="KAI4338657.1"/>
    </source>
</evidence>
<evidence type="ECO:0000313" key="2">
    <source>
        <dbReference type="Proteomes" id="UP001057402"/>
    </source>
</evidence>
<accession>A0ACB9NSN1</accession>
<name>A0ACB9NSN1_9MYRT</name>
<dbReference type="EMBL" id="CM042886">
    <property type="protein sequence ID" value="KAI4338657.1"/>
    <property type="molecule type" value="Genomic_DNA"/>
</dbReference>
<sequence>MFDGVTDQFQHLIATRAVAASSSSSTPLPLHNLPLTFAHLTSTPNASTTNAFAAAIFPGFDVYPSSSASSSRRHPHHLDLQQSIPGFLHHQLHHPMTPRTLQKDEEKTDEDDDELACMKLLPPPGGEDRPWTDEEALALIRIRSGIENWFPEVTWEHVSRKLEELGFKRSAEKCKEKFEEESRFFDCNNEDSGCDDNGYGKNDYRILSELEEICHGDHGRNPCDPNIESNVNEMEVRPEVQEDGMVGARDSKDKGDCSDEEALGIKGRTKRKRQWQRFEIFKRFCEEVVEKLMVQQEEMHNKLLDDLVKRDAEMIAREEEWKRREMDRINKELDARANEQAIAGNRQATVIELLEKFTSSMSNHKIPCPIHDTCKGGDGQSLPSIPSNNCTVCTSAQPAQKEVSTLDCKSKDTKTAPVSDKRIPQATEDSHSGRKDRTPTIPGSCRHKDPEPPAATKVDDRETGSKRWPRDEVQALINLRSAINNREKAEHNRISGSHGEMPLWERVSRGMTELGYRRSAKRCKEKWENINKYFRKTRDVRKKKSAESRTCPYFQQLSSLYGQSDRVMPRPPTADKLGPGDAGDGAV</sequence>
<keyword evidence="2" id="KW-1185">Reference proteome</keyword>
<proteinExistence type="predicted"/>